<dbReference type="FunFam" id="3.40.710.10:FF:000005">
    <property type="entry name" value="Glutaminase"/>
    <property type="match status" value="1"/>
</dbReference>
<evidence type="ECO:0000256" key="8">
    <source>
        <dbReference type="PROSITE-ProRule" id="PRU00023"/>
    </source>
</evidence>
<evidence type="ECO:0000256" key="4">
    <source>
        <dbReference type="ARBA" id="ARBA00022737"/>
    </source>
</evidence>
<keyword evidence="4" id="KW-0677">Repeat</keyword>
<evidence type="ECO:0000256" key="3">
    <source>
        <dbReference type="ARBA" id="ARBA00012918"/>
    </source>
</evidence>
<dbReference type="Gene3D" id="1.25.40.20">
    <property type="entry name" value="Ankyrin repeat-containing domain"/>
    <property type="match status" value="1"/>
</dbReference>
<protein>
    <recommendedName>
        <fullName evidence="3">glutaminase</fullName>
        <ecNumber evidence="3">3.5.1.2</ecNumber>
    </recommendedName>
</protein>
<feature type="domain" description="Glutaminase EF-hand" evidence="9">
    <location>
        <begin position="4"/>
        <end position="52"/>
    </location>
</feature>
<evidence type="ECO:0000313" key="10">
    <source>
        <dbReference type="EMBL" id="KAK3087653.1"/>
    </source>
</evidence>
<evidence type="ECO:0000256" key="2">
    <source>
        <dbReference type="ARBA" id="ARBA00011881"/>
    </source>
</evidence>
<dbReference type="SUPFAM" id="SSF48403">
    <property type="entry name" value="Ankyrin repeat"/>
    <property type="match status" value="1"/>
</dbReference>
<dbReference type="PANTHER" id="PTHR12544:SF29">
    <property type="entry name" value="GLUTAMINASE"/>
    <property type="match status" value="1"/>
</dbReference>
<dbReference type="AlphaFoldDB" id="A0AA88XU00"/>
<dbReference type="EMBL" id="VSWD01000011">
    <property type="protein sequence ID" value="KAK3087653.1"/>
    <property type="molecule type" value="Genomic_DNA"/>
</dbReference>
<dbReference type="Pfam" id="PF04960">
    <property type="entry name" value="Glutaminase"/>
    <property type="match status" value="1"/>
</dbReference>
<dbReference type="Pfam" id="PF13637">
    <property type="entry name" value="Ank_4"/>
    <property type="match status" value="1"/>
</dbReference>
<evidence type="ECO:0000256" key="1">
    <source>
        <dbReference type="ARBA" id="ARBA00011076"/>
    </source>
</evidence>
<dbReference type="PROSITE" id="PS50088">
    <property type="entry name" value="ANK_REPEAT"/>
    <property type="match status" value="1"/>
</dbReference>
<name>A0AA88XU00_PINIB</name>
<dbReference type="GO" id="GO:0004359">
    <property type="term" value="F:glutaminase activity"/>
    <property type="evidence" value="ECO:0007669"/>
    <property type="project" value="UniProtKB-EC"/>
</dbReference>
<evidence type="ECO:0000256" key="7">
    <source>
        <dbReference type="ARBA" id="ARBA00049534"/>
    </source>
</evidence>
<dbReference type="PROSITE" id="PS50297">
    <property type="entry name" value="ANK_REP_REGION"/>
    <property type="match status" value="1"/>
</dbReference>
<dbReference type="SMART" id="SM00248">
    <property type="entry name" value="ANK"/>
    <property type="match status" value="1"/>
</dbReference>
<dbReference type="EC" id="3.5.1.2" evidence="3"/>
<reference evidence="10" key="1">
    <citation type="submission" date="2019-08" db="EMBL/GenBank/DDBJ databases">
        <title>The improved chromosome-level genome for the pearl oyster Pinctada fucata martensii using PacBio sequencing and Hi-C.</title>
        <authorList>
            <person name="Zheng Z."/>
        </authorList>
    </citation>
    <scope>NUCLEOTIDE SEQUENCE</scope>
    <source>
        <strain evidence="10">ZZ-2019</strain>
        <tissue evidence="10">Adductor muscle</tissue>
    </source>
</reference>
<evidence type="ECO:0000259" key="9">
    <source>
        <dbReference type="Pfam" id="PF17959"/>
    </source>
</evidence>
<keyword evidence="11" id="KW-1185">Reference proteome</keyword>
<keyword evidence="5" id="KW-0378">Hydrolase</keyword>
<dbReference type="SUPFAM" id="SSF56601">
    <property type="entry name" value="beta-lactamase/transpeptidase-like"/>
    <property type="match status" value="1"/>
</dbReference>
<dbReference type="InterPro" id="IPR015868">
    <property type="entry name" value="Glutaminase"/>
</dbReference>
<proteinExistence type="inferred from homology"/>
<dbReference type="PANTHER" id="PTHR12544">
    <property type="entry name" value="GLUTAMINASE"/>
    <property type="match status" value="1"/>
</dbReference>
<feature type="repeat" description="ANK" evidence="8">
    <location>
        <begin position="371"/>
        <end position="394"/>
    </location>
</feature>
<comment type="catalytic activity">
    <reaction evidence="7">
        <text>L-glutamine + H2O = L-glutamate + NH4(+)</text>
        <dbReference type="Rhea" id="RHEA:15889"/>
        <dbReference type="ChEBI" id="CHEBI:15377"/>
        <dbReference type="ChEBI" id="CHEBI:28938"/>
        <dbReference type="ChEBI" id="CHEBI:29985"/>
        <dbReference type="ChEBI" id="CHEBI:58359"/>
        <dbReference type="EC" id="3.5.1.2"/>
    </reaction>
</comment>
<dbReference type="GO" id="GO:0006543">
    <property type="term" value="P:L-glutamine catabolic process"/>
    <property type="evidence" value="ECO:0007669"/>
    <property type="project" value="TreeGrafter"/>
</dbReference>
<gene>
    <name evidence="10" type="ORF">FSP39_008800</name>
</gene>
<keyword evidence="6 8" id="KW-0040">ANK repeat</keyword>
<dbReference type="GO" id="GO:0006537">
    <property type="term" value="P:glutamate biosynthetic process"/>
    <property type="evidence" value="ECO:0007669"/>
    <property type="project" value="TreeGrafter"/>
</dbReference>
<comment type="caution">
    <text evidence="10">The sequence shown here is derived from an EMBL/GenBank/DDBJ whole genome shotgun (WGS) entry which is preliminary data.</text>
</comment>
<dbReference type="InterPro" id="IPR002110">
    <property type="entry name" value="Ankyrin_rpt"/>
</dbReference>
<comment type="similarity">
    <text evidence="1">Belongs to the glutaminase family.</text>
</comment>
<comment type="subunit">
    <text evidence="2">Homotetramer.</text>
</comment>
<dbReference type="InterPro" id="IPR012338">
    <property type="entry name" value="Beta-lactam/transpept-like"/>
</dbReference>
<sequence>MRNFQDVENSYNYDTFQDSLGSTFIDRNLFKECIQDNIILITKALKNSFIIPDFPSFRHNIDQIYWDLRANRTGQVATYIPQLARMNPEYWAVSICTVDGQRHSIGDVDVPFTLQSCSKPLTYALVQDEYNPEYVHKYIGREPSGRSFNEIKLDYQMKPHNPMINAGAILIASLVKPQMNSADRFDYVLKYLKRMAGGEYVSFSNPVFLSEKETADRNFALGYYMRENKCFPANVNLMDVMDFYFQLCSVEVTSDSTAVMAATLANGGYCPLTDEKVIDPASVRNTLSLMHSCGMYDWSGEFAFKELVNRFNFHHYDNLVHTPKKVDPTQQKMANRALDAVSLLFGAYNGDVTAMRRYHLLGMDMNLSDYDGRTALHLASSEGHEKVVSFLTEKCKVDPFLKDR</sequence>
<evidence type="ECO:0000313" key="11">
    <source>
        <dbReference type="Proteomes" id="UP001186944"/>
    </source>
</evidence>
<evidence type="ECO:0000256" key="5">
    <source>
        <dbReference type="ARBA" id="ARBA00022801"/>
    </source>
</evidence>
<dbReference type="Proteomes" id="UP001186944">
    <property type="component" value="Unassembled WGS sequence"/>
</dbReference>
<dbReference type="Gene3D" id="3.40.710.10">
    <property type="entry name" value="DD-peptidase/beta-lactamase superfamily"/>
    <property type="match status" value="1"/>
</dbReference>
<accession>A0AA88XU00</accession>
<evidence type="ECO:0000256" key="6">
    <source>
        <dbReference type="ARBA" id="ARBA00023043"/>
    </source>
</evidence>
<dbReference type="InterPro" id="IPR036770">
    <property type="entry name" value="Ankyrin_rpt-contain_sf"/>
</dbReference>
<dbReference type="Pfam" id="PF17959">
    <property type="entry name" value="EF-hand_14"/>
    <property type="match status" value="1"/>
</dbReference>
<dbReference type="InterPro" id="IPR041541">
    <property type="entry name" value="Glutaminase_EF-hand"/>
</dbReference>
<organism evidence="10 11">
    <name type="scientific">Pinctada imbricata</name>
    <name type="common">Atlantic pearl-oyster</name>
    <name type="synonym">Pinctada martensii</name>
    <dbReference type="NCBI Taxonomy" id="66713"/>
    <lineage>
        <taxon>Eukaryota</taxon>
        <taxon>Metazoa</taxon>
        <taxon>Spiralia</taxon>
        <taxon>Lophotrochozoa</taxon>
        <taxon>Mollusca</taxon>
        <taxon>Bivalvia</taxon>
        <taxon>Autobranchia</taxon>
        <taxon>Pteriomorphia</taxon>
        <taxon>Pterioida</taxon>
        <taxon>Pterioidea</taxon>
        <taxon>Pteriidae</taxon>
        <taxon>Pinctada</taxon>
    </lineage>
</organism>